<feature type="transmembrane region" description="Helical" evidence="1">
    <location>
        <begin position="109"/>
        <end position="133"/>
    </location>
</feature>
<keyword evidence="1" id="KW-0472">Membrane</keyword>
<dbReference type="EMBL" id="CP042437">
    <property type="protein sequence ID" value="QEC79228.1"/>
    <property type="molecule type" value="Genomic_DNA"/>
</dbReference>
<gene>
    <name evidence="2" type="ORF">FSB76_25970</name>
</gene>
<dbReference type="KEGG" id="mgk:FSB76_25970"/>
<accession>A0A5B8WAJ0</accession>
<name>A0A5B8WAJ0_9SPHI</name>
<evidence type="ECO:0008006" key="4">
    <source>
        <dbReference type="Google" id="ProtNLM"/>
    </source>
</evidence>
<evidence type="ECO:0000256" key="1">
    <source>
        <dbReference type="SAM" id="Phobius"/>
    </source>
</evidence>
<proteinExistence type="predicted"/>
<organism evidence="2 3">
    <name type="scientific">Mucilaginibacter ginsenosidivorax</name>
    <dbReference type="NCBI Taxonomy" id="862126"/>
    <lineage>
        <taxon>Bacteria</taxon>
        <taxon>Pseudomonadati</taxon>
        <taxon>Bacteroidota</taxon>
        <taxon>Sphingobacteriia</taxon>
        <taxon>Sphingobacteriales</taxon>
        <taxon>Sphingobacteriaceae</taxon>
        <taxon>Mucilaginibacter</taxon>
    </lineage>
</organism>
<evidence type="ECO:0000313" key="3">
    <source>
        <dbReference type="Proteomes" id="UP000321362"/>
    </source>
</evidence>
<sequence>MSSYHPTDNELQQYALEGMGLGEDVSTHIQGCAACSAKLANYRLLTRQISALQKPAFDFNLADLVLQQLPAPKAEFPWIAALGVTLTMIFLIAVALLFGTYLLQLFQNLPALFGTILTASAIAIFAGMLNTMIKEHHDQMKKLDFN</sequence>
<dbReference type="OrthoDB" id="708468at2"/>
<reference evidence="2 3" key="1">
    <citation type="journal article" date="2013" name="J. Microbiol.">
        <title>Mucilaginibacter ginsenosidivorax sp. nov., with ginsenoside converting activity isolated from sediment.</title>
        <authorList>
            <person name="Kim J.K."/>
            <person name="Choi T.E."/>
            <person name="Liu Q.M."/>
            <person name="Park H.Y."/>
            <person name="Yi T.H."/>
            <person name="Yoon M.H."/>
            <person name="Kim S.C."/>
            <person name="Im W.T."/>
        </authorList>
    </citation>
    <scope>NUCLEOTIDE SEQUENCE [LARGE SCALE GENOMIC DNA]</scope>
    <source>
        <strain evidence="2 3">KHI28</strain>
    </source>
</reference>
<feature type="transmembrane region" description="Helical" evidence="1">
    <location>
        <begin position="78"/>
        <end position="103"/>
    </location>
</feature>
<keyword evidence="1" id="KW-1133">Transmembrane helix</keyword>
<dbReference type="Proteomes" id="UP000321362">
    <property type="component" value="Chromosome"/>
</dbReference>
<dbReference type="AlphaFoldDB" id="A0A5B8WAJ0"/>
<keyword evidence="3" id="KW-1185">Reference proteome</keyword>
<keyword evidence="1" id="KW-0812">Transmembrane</keyword>
<evidence type="ECO:0000313" key="2">
    <source>
        <dbReference type="EMBL" id="QEC79228.1"/>
    </source>
</evidence>
<protein>
    <recommendedName>
        <fullName evidence="4">Zinc-finger domain-containing protein</fullName>
    </recommendedName>
</protein>
<dbReference type="RefSeq" id="WP_147058612.1">
    <property type="nucleotide sequence ID" value="NZ_CP042437.1"/>
</dbReference>